<name>A0A072PQ91_9EURO</name>
<evidence type="ECO:0000256" key="1">
    <source>
        <dbReference type="ARBA" id="ARBA00010088"/>
    </source>
</evidence>
<proteinExistence type="inferred from homology"/>
<keyword evidence="3" id="KW-0732">Signal</keyword>
<dbReference type="Proteomes" id="UP000027920">
    <property type="component" value="Unassembled WGS sequence"/>
</dbReference>
<dbReference type="HOGENOM" id="CLU_013364_5_2_1"/>
<sequence>MCSNVQTLTRCLWFGLATISQAVFVPIPDKEVPVTPFDWGKLESSPKLDFQKCYDGSFDCAKLVVPLDWNDRSNPNNISVAIIRLPAVVDRSDESYGGAILVNPGGPGGSGTDILISSGKSLQGLVDSEKHFDILSFDPRGVKYTTPNVACFNDDAARQAQIILGIGAGGLDRFPDALNVKWGLDQGLGQLCQYSGDFEDGSNIRQYVSTALVARDMLEIVDRLDEHLKIELRTANPLAVNQQQKLTKDPKEDVPLLNYWGLSYGTYLGNTFASMFPERVGRIILDGVVDADDYAATGWTSNLRDNAKTWSKFFEYCFEAGPKCAFYEPSNKSPNDIRARVDAFLEKLKEEPIPLIVAGNSVLLTHYILRISLHTSLYFPNSFWPLLARWLQVLASGDLVTASSIIETGELWQHRKHRGFSPSLPPIPNLLGLGTVSLEDSGEPFQFGYTWQTEASVSILCGDGDDITARTKANHTNYLALLESQSELSAPIWAEITLHCIHWPWSLRPSSKNRFNGPFRSKLSDYNPRGSPLLFIGNTADPVTPVYNAHKMSKGHEGSVVLTQDIPGHCSTENNPSRCLFPIVRAFFANGTLPERDLVCEGIRKPWD</sequence>
<dbReference type="Pfam" id="PF00561">
    <property type="entry name" value="Abhydrolase_1"/>
    <property type="match status" value="1"/>
</dbReference>
<feature type="chain" id="PRO_5001683654" description="Peptidase S33 tripeptidyl aminopeptidase-like C-terminal domain-containing protein" evidence="3">
    <location>
        <begin position="23"/>
        <end position="608"/>
    </location>
</feature>
<dbReference type="PANTHER" id="PTHR43248:SF25">
    <property type="entry name" value="AB HYDROLASE-1 DOMAIN-CONTAINING PROTEIN-RELATED"/>
    <property type="match status" value="1"/>
</dbReference>
<protein>
    <recommendedName>
        <fullName evidence="8">Peptidase S33 tripeptidyl aminopeptidase-like C-terminal domain-containing protein</fullName>
    </recommendedName>
</protein>
<dbReference type="STRING" id="1182545.A0A072PQ91"/>
<comment type="similarity">
    <text evidence="1">Belongs to the peptidase S33 family.</text>
</comment>
<dbReference type="PANTHER" id="PTHR43248">
    <property type="entry name" value="2-SUCCINYL-6-HYDROXY-2,4-CYCLOHEXADIENE-1-CARBOXYLATE SYNTHASE"/>
    <property type="match status" value="1"/>
</dbReference>
<evidence type="ECO:0000256" key="2">
    <source>
        <dbReference type="ARBA" id="ARBA00022801"/>
    </source>
</evidence>
<evidence type="ECO:0000259" key="4">
    <source>
        <dbReference type="Pfam" id="PF00561"/>
    </source>
</evidence>
<dbReference type="EMBL" id="AMGV01000002">
    <property type="protein sequence ID" value="KEF61897.1"/>
    <property type="molecule type" value="Genomic_DNA"/>
</dbReference>
<organism evidence="6 7">
    <name type="scientific">Exophiala aquamarina CBS 119918</name>
    <dbReference type="NCBI Taxonomy" id="1182545"/>
    <lineage>
        <taxon>Eukaryota</taxon>
        <taxon>Fungi</taxon>
        <taxon>Dikarya</taxon>
        <taxon>Ascomycota</taxon>
        <taxon>Pezizomycotina</taxon>
        <taxon>Eurotiomycetes</taxon>
        <taxon>Chaetothyriomycetidae</taxon>
        <taxon>Chaetothyriales</taxon>
        <taxon>Herpotrichiellaceae</taxon>
        <taxon>Exophiala</taxon>
    </lineage>
</organism>
<dbReference type="InterPro" id="IPR013595">
    <property type="entry name" value="Pept_S33_TAP-like_C"/>
</dbReference>
<dbReference type="InterPro" id="IPR029058">
    <property type="entry name" value="AB_hydrolase_fold"/>
</dbReference>
<dbReference type="SUPFAM" id="SSF53474">
    <property type="entry name" value="alpha/beta-Hydrolases"/>
    <property type="match status" value="1"/>
</dbReference>
<dbReference type="InterPro" id="IPR051601">
    <property type="entry name" value="Serine_prot/Carboxylest_S33"/>
</dbReference>
<evidence type="ECO:0000313" key="6">
    <source>
        <dbReference type="EMBL" id="KEF61897.1"/>
    </source>
</evidence>
<dbReference type="OrthoDB" id="425534at2759"/>
<dbReference type="InterPro" id="IPR000073">
    <property type="entry name" value="AB_hydrolase_1"/>
</dbReference>
<dbReference type="Pfam" id="PF08386">
    <property type="entry name" value="Abhydrolase_4"/>
    <property type="match status" value="1"/>
</dbReference>
<dbReference type="Gene3D" id="3.40.50.1820">
    <property type="entry name" value="alpha/beta hydrolase"/>
    <property type="match status" value="1"/>
</dbReference>
<dbReference type="RefSeq" id="XP_013264487.1">
    <property type="nucleotide sequence ID" value="XM_013409033.1"/>
</dbReference>
<feature type="domain" description="AB hydrolase-1" evidence="4">
    <location>
        <begin position="99"/>
        <end position="314"/>
    </location>
</feature>
<dbReference type="GeneID" id="25278403"/>
<feature type="signal peptide" evidence="3">
    <location>
        <begin position="1"/>
        <end position="22"/>
    </location>
</feature>
<reference evidence="6 7" key="1">
    <citation type="submission" date="2013-03" db="EMBL/GenBank/DDBJ databases">
        <title>The Genome Sequence of Exophiala aquamarina CBS 119918.</title>
        <authorList>
            <consortium name="The Broad Institute Genomics Platform"/>
            <person name="Cuomo C."/>
            <person name="de Hoog S."/>
            <person name="Gorbushina A."/>
            <person name="Walker B."/>
            <person name="Young S.K."/>
            <person name="Zeng Q."/>
            <person name="Gargeya S."/>
            <person name="Fitzgerald M."/>
            <person name="Haas B."/>
            <person name="Abouelleil A."/>
            <person name="Allen A.W."/>
            <person name="Alvarado L."/>
            <person name="Arachchi H.M."/>
            <person name="Berlin A.M."/>
            <person name="Chapman S.B."/>
            <person name="Gainer-Dewar J."/>
            <person name="Goldberg J."/>
            <person name="Griggs A."/>
            <person name="Gujja S."/>
            <person name="Hansen M."/>
            <person name="Howarth C."/>
            <person name="Imamovic A."/>
            <person name="Ireland A."/>
            <person name="Larimer J."/>
            <person name="McCowan C."/>
            <person name="Murphy C."/>
            <person name="Pearson M."/>
            <person name="Poon T.W."/>
            <person name="Priest M."/>
            <person name="Roberts A."/>
            <person name="Saif S."/>
            <person name="Shea T."/>
            <person name="Sisk P."/>
            <person name="Sykes S."/>
            <person name="Wortman J."/>
            <person name="Nusbaum C."/>
            <person name="Birren B."/>
        </authorList>
    </citation>
    <scope>NUCLEOTIDE SEQUENCE [LARGE SCALE GENOMIC DNA]</scope>
    <source>
        <strain evidence="6 7">CBS 119918</strain>
    </source>
</reference>
<gene>
    <name evidence="6" type="ORF">A1O9_03469</name>
</gene>
<keyword evidence="7" id="KW-1185">Reference proteome</keyword>
<keyword evidence="2" id="KW-0378">Hydrolase</keyword>
<evidence type="ECO:0000256" key="3">
    <source>
        <dbReference type="SAM" id="SignalP"/>
    </source>
</evidence>
<feature type="domain" description="Peptidase S33 tripeptidyl aminopeptidase-like C-terminal" evidence="5">
    <location>
        <begin position="492"/>
        <end position="600"/>
    </location>
</feature>
<evidence type="ECO:0000259" key="5">
    <source>
        <dbReference type="Pfam" id="PF08386"/>
    </source>
</evidence>
<evidence type="ECO:0000313" key="7">
    <source>
        <dbReference type="Proteomes" id="UP000027920"/>
    </source>
</evidence>
<accession>A0A072PQ91</accession>
<dbReference type="VEuPathDB" id="FungiDB:A1O9_03469"/>
<comment type="caution">
    <text evidence="6">The sequence shown here is derived from an EMBL/GenBank/DDBJ whole genome shotgun (WGS) entry which is preliminary data.</text>
</comment>
<evidence type="ECO:0008006" key="8">
    <source>
        <dbReference type="Google" id="ProtNLM"/>
    </source>
</evidence>
<dbReference type="AlphaFoldDB" id="A0A072PQ91"/>
<dbReference type="GO" id="GO:0016787">
    <property type="term" value="F:hydrolase activity"/>
    <property type="evidence" value="ECO:0007669"/>
    <property type="project" value="UniProtKB-KW"/>
</dbReference>